<dbReference type="Pfam" id="PF10253">
    <property type="entry name" value="PRCC"/>
    <property type="match status" value="1"/>
</dbReference>
<feature type="compositionally biased region" description="Basic and acidic residues" evidence="1">
    <location>
        <begin position="163"/>
        <end position="176"/>
    </location>
</feature>
<evidence type="ECO:0000256" key="1">
    <source>
        <dbReference type="SAM" id="MobiDB-lite"/>
    </source>
</evidence>
<feature type="region of interest" description="Disordered" evidence="1">
    <location>
        <begin position="100"/>
        <end position="255"/>
    </location>
</feature>
<sequence>MMALVDYGSDSESDSIGAPDDVADAATSATVSKTELNQSSLTGVGDSYFAEDDVFRGTSSLSLPSVVEPSVSAERNKAEGELEDMVKPKDWELKLAEKVRRRKEKKARKREKKDKSKNVVGMETVESVANGQGKSSKGRAKIAAFGALKAVAGQSDSDSDEIKEDKQPKHSNKLKESGLLSILPTPKSGKSTIVLGGANRESRGIMVPPSLRNRNIPSRDKVSSAKQNTSKRSATSDDSDEDELPTDFFGLTSASEPKIPRIGDVPALVDGLADFVGPSRPAKPYVDVDEACEYSGAGSSDDVAMEGFITDEEAHRLIMKYEVGPLGPMEQRSFNSIAGDIVDIRVVDALGPDVRATLLKNLHVAARAKDAMAPLPKSKNPADVTSKRKHQITYLANLAVAREEALQQQWAESKQMRRMGRQKYGF</sequence>
<dbReference type="WBParaSite" id="HCON_00131110-00001">
    <property type="protein sequence ID" value="HCON_00131110-00001"/>
    <property type="gene ID" value="HCON_00131110"/>
</dbReference>
<dbReference type="OMA" id="QAHKLLM"/>
<evidence type="ECO:0000313" key="3">
    <source>
        <dbReference type="WBParaSite" id="HCON_00131110-00001"/>
    </source>
</evidence>
<feature type="compositionally biased region" description="Polar residues" evidence="1">
    <location>
        <begin position="224"/>
        <end position="233"/>
    </location>
</feature>
<name>A0A7I4YQF0_HAECO</name>
<dbReference type="AlphaFoldDB" id="A0A7I4YQF0"/>
<organism evidence="2 3">
    <name type="scientific">Haemonchus contortus</name>
    <name type="common">Barber pole worm</name>
    <dbReference type="NCBI Taxonomy" id="6289"/>
    <lineage>
        <taxon>Eukaryota</taxon>
        <taxon>Metazoa</taxon>
        <taxon>Ecdysozoa</taxon>
        <taxon>Nematoda</taxon>
        <taxon>Chromadorea</taxon>
        <taxon>Rhabditida</taxon>
        <taxon>Rhabditina</taxon>
        <taxon>Rhabditomorpha</taxon>
        <taxon>Strongyloidea</taxon>
        <taxon>Trichostrongylidae</taxon>
        <taxon>Haemonchus</taxon>
    </lineage>
</organism>
<feature type="region of interest" description="Disordered" evidence="1">
    <location>
        <begin position="1"/>
        <end position="27"/>
    </location>
</feature>
<dbReference type="OrthoDB" id="206969at2759"/>
<keyword evidence="2" id="KW-1185">Reference proteome</keyword>
<dbReference type="PANTHER" id="PTHR13621">
    <property type="entry name" value="PROLINE-RICH PROTEIN PRCC"/>
    <property type="match status" value="1"/>
</dbReference>
<dbReference type="PANTHER" id="PTHR13621:SF2">
    <property type="entry name" value="PROLINE-RICH PROTEIN PRCC"/>
    <property type="match status" value="1"/>
</dbReference>
<dbReference type="InterPro" id="IPR018800">
    <property type="entry name" value="PRCC"/>
</dbReference>
<evidence type="ECO:0000313" key="2">
    <source>
        <dbReference type="Proteomes" id="UP000025227"/>
    </source>
</evidence>
<protein>
    <submittedName>
        <fullName evidence="3">Proline-rich protein PRCC</fullName>
    </submittedName>
</protein>
<feature type="compositionally biased region" description="Basic residues" evidence="1">
    <location>
        <begin position="100"/>
        <end position="112"/>
    </location>
</feature>
<dbReference type="Proteomes" id="UP000025227">
    <property type="component" value="Unplaced"/>
</dbReference>
<dbReference type="GO" id="GO:0005634">
    <property type="term" value="C:nucleus"/>
    <property type="evidence" value="ECO:0007669"/>
    <property type="project" value="TreeGrafter"/>
</dbReference>
<proteinExistence type="predicted"/>
<reference evidence="3" key="1">
    <citation type="submission" date="2020-12" db="UniProtKB">
        <authorList>
            <consortium name="WormBaseParasite"/>
        </authorList>
    </citation>
    <scope>IDENTIFICATION</scope>
    <source>
        <strain evidence="3">MHco3</strain>
    </source>
</reference>
<accession>A0A7I4YQF0</accession>